<feature type="compositionally biased region" description="Polar residues" evidence="1">
    <location>
        <begin position="476"/>
        <end position="500"/>
    </location>
</feature>
<name>A0ABM3VEJ9_MUSDO</name>
<proteinExistence type="predicted"/>
<gene>
    <name evidence="3" type="primary">LOC131805015</name>
</gene>
<feature type="region of interest" description="Disordered" evidence="1">
    <location>
        <begin position="467"/>
        <end position="502"/>
    </location>
</feature>
<protein>
    <submittedName>
        <fullName evidence="3">Uncharacterized protein LOC131805015</fullName>
    </submittedName>
</protein>
<evidence type="ECO:0000313" key="2">
    <source>
        <dbReference type="Proteomes" id="UP001652621"/>
    </source>
</evidence>
<sequence>MDGNSPKTKKFKEAMKKVRTHFERAESQRRRTIFIDDDDIPSTSRNAPRRCTKQRDRPPSLRGEDHIFFRMEETANNIADVRPTFPDTHGKNNEKRTERQGSPRPNDATVHPEVPRTPIYISCSESTQDSTDMSDINTPTTSIYSELPITPGKNFANYFDEQSTLPRPPMETSGESSVSDIDEDEWRNFYGYEDKNIEKKSPIAPPSPSSTESDEENYKCPSPKPRKGLGFIEQKDREYRYLGFRCYERTVTVELLVPDQDKTPILAINGEEISKALSAEPSIYDQMPDLEPIIDSSETIAATQVTSDTDEEASRSSVNSFVTVSETPNLEWWTQWHALVGVKTPSPIRISIEPEMATERNVNVTERPVAENPRTPFTNTKGDGIVGQGFSQTSYSLASSSSSPSKSSSSSTSSYIPCQLPFIISSNTFTNPREPSSPTKISKVPLCANVAPTSHHSNYLEEIFVPNAEEGKERPSQGTTSITEGKEQISNSHDTWSQVPPDNYPSDLRDIIVKFLSRSKRGKRARKLIRLRDQQYRITVTANGAVMVFHKNLYGGLQNSPEFTLGERT</sequence>
<keyword evidence="2" id="KW-1185">Reference proteome</keyword>
<dbReference type="Proteomes" id="UP001652621">
    <property type="component" value="Unplaced"/>
</dbReference>
<feature type="region of interest" description="Disordered" evidence="1">
    <location>
        <begin position="197"/>
        <end position="229"/>
    </location>
</feature>
<dbReference type="RefSeq" id="XP_058984229.1">
    <property type="nucleotide sequence ID" value="XM_059128246.1"/>
</dbReference>
<feature type="region of interest" description="Disordered" evidence="1">
    <location>
        <begin position="160"/>
        <end position="185"/>
    </location>
</feature>
<organism evidence="2 3">
    <name type="scientific">Musca domestica</name>
    <name type="common">House fly</name>
    <dbReference type="NCBI Taxonomy" id="7370"/>
    <lineage>
        <taxon>Eukaryota</taxon>
        <taxon>Metazoa</taxon>
        <taxon>Ecdysozoa</taxon>
        <taxon>Arthropoda</taxon>
        <taxon>Hexapoda</taxon>
        <taxon>Insecta</taxon>
        <taxon>Pterygota</taxon>
        <taxon>Neoptera</taxon>
        <taxon>Endopterygota</taxon>
        <taxon>Diptera</taxon>
        <taxon>Brachycera</taxon>
        <taxon>Muscomorpha</taxon>
        <taxon>Muscoidea</taxon>
        <taxon>Muscidae</taxon>
        <taxon>Musca</taxon>
    </lineage>
</organism>
<dbReference type="GeneID" id="131805015"/>
<evidence type="ECO:0000313" key="3">
    <source>
        <dbReference type="RefSeq" id="XP_058984229.1"/>
    </source>
</evidence>
<feature type="compositionally biased region" description="Basic and acidic residues" evidence="1">
    <location>
        <begin position="88"/>
        <end position="101"/>
    </location>
</feature>
<reference evidence="3" key="1">
    <citation type="submission" date="2025-08" db="UniProtKB">
        <authorList>
            <consortium name="RefSeq"/>
        </authorList>
    </citation>
    <scope>IDENTIFICATION</scope>
    <source>
        <strain evidence="3">Aabys</strain>
        <tissue evidence="3">Whole body</tissue>
    </source>
</reference>
<accession>A0ABM3VEJ9</accession>
<feature type="compositionally biased region" description="Basic and acidic residues" evidence="1">
    <location>
        <begin position="53"/>
        <end position="64"/>
    </location>
</feature>
<feature type="region of interest" description="Disordered" evidence="1">
    <location>
        <begin position="78"/>
        <end position="113"/>
    </location>
</feature>
<feature type="region of interest" description="Disordered" evidence="1">
    <location>
        <begin position="367"/>
        <end position="389"/>
    </location>
</feature>
<feature type="region of interest" description="Disordered" evidence="1">
    <location>
        <begin position="35"/>
        <end position="64"/>
    </location>
</feature>
<evidence type="ECO:0000256" key="1">
    <source>
        <dbReference type="SAM" id="MobiDB-lite"/>
    </source>
</evidence>